<evidence type="ECO:0000256" key="9">
    <source>
        <dbReference type="SAM" id="Phobius"/>
    </source>
</evidence>
<dbReference type="PROSITE" id="PS00036">
    <property type="entry name" value="BZIP_BASIC"/>
    <property type="match status" value="1"/>
</dbReference>
<dbReference type="GO" id="GO:0005886">
    <property type="term" value="C:plasma membrane"/>
    <property type="evidence" value="ECO:0007669"/>
    <property type="project" value="UniProtKB-SubCell"/>
</dbReference>
<evidence type="ECO:0000256" key="1">
    <source>
        <dbReference type="ARBA" id="ARBA00004651"/>
    </source>
</evidence>
<keyword evidence="3" id="KW-1003">Cell membrane</keyword>
<evidence type="ECO:0000256" key="2">
    <source>
        <dbReference type="ARBA" id="ARBA00005327"/>
    </source>
</evidence>
<evidence type="ECO:0000259" key="10">
    <source>
        <dbReference type="PROSITE" id="PS00036"/>
    </source>
</evidence>
<reference evidence="11" key="2">
    <citation type="submission" date="2022-10" db="EMBL/GenBank/DDBJ databases">
        <authorList>
            <consortium name="ENA_rothamsted_submissions"/>
            <consortium name="culmorum"/>
            <person name="King R."/>
        </authorList>
    </citation>
    <scope>NUCLEOTIDE SEQUENCE</scope>
</reference>
<dbReference type="Proteomes" id="UP001153620">
    <property type="component" value="Chromosome 2"/>
</dbReference>
<feature type="transmembrane region" description="Helical" evidence="9">
    <location>
        <begin position="590"/>
        <end position="610"/>
    </location>
</feature>
<evidence type="ECO:0000313" key="11">
    <source>
        <dbReference type="EMBL" id="CAG9806226.1"/>
    </source>
</evidence>
<accession>A0A9N9WUU6</accession>
<evidence type="ECO:0000313" key="12">
    <source>
        <dbReference type="Proteomes" id="UP001153620"/>
    </source>
</evidence>
<dbReference type="OrthoDB" id="5800391at2759"/>
<feature type="compositionally biased region" description="Polar residues" evidence="8">
    <location>
        <begin position="226"/>
        <end position="238"/>
    </location>
</feature>
<feature type="transmembrane region" description="Helical" evidence="9">
    <location>
        <begin position="370"/>
        <end position="388"/>
    </location>
</feature>
<dbReference type="GO" id="GO:0033041">
    <property type="term" value="F:sweet taste receptor activity"/>
    <property type="evidence" value="ECO:0007669"/>
    <property type="project" value="TreeGrafter"/>
</dbReference>
<evidence type="ECO:0000256" key="3">
    <source>
        <dbReference type="ARBA" id="ARBA00022475"/>
    </source>
</evidence>
<comment type="similarity">
    <text evidence="2">Belongs to the insect chemoreceptor superfamily. Gustatory receptor (GR) family. Gr5a subfamily.</text>
</comment>
<dbReference type="InterPro" id="IPR009318">
    <property type="entry name" value="Gustatory_rcpt"/>
</dbReference>
<feature type="region of interest" description="Disordered" evidence="8">
    <location>
        <begin position="200"/>
        <end position="258"/>
    </location>
</feature>
<feature type="transmembrane region" description="Helical" evidence="9">
    <location>
        <begin position="495"/>
        <end position="512"/>
    </location>
</feature>
<feature type="transmembrane region" description="Helical" evidence="9">
    <location>
        <begin position="654"/>
        <end position="675"/>
    </location>
</feature>
<sequence>MSQFYGVGFLRNKQPVDLCVKVITEISKFVLKVIDMEASCVPKLKSIVYKYCVEIRQNNGITAKVSTTASSDSIEEIKGNFDDFQLRNDLDGHDIFGEIHDQNYENEVQEQVPFKHENDYLDCNHNFITEQSIIEDFDLKLLSYEQGNAQAEEIQYSMPIDYQVKIEIERFYAGQYTVDSHWQISTDANISFYSSPASSPCYPEKSSSNGPQLKSKRGRKPKDWENSNVIKSMINSAKNNDELNKTKNNISSGKYRKRKAMERKELDHKIALLEVRNQKLNERIQKNKLWFDSTGENGQNVKLLLLAQMFGLLPITGIFSRNIDNIKFKFISIRTLHTLLWFISAFVFLYLELKRMANEESTNAKTIGGIVFYCVGISSSILYVRVAYKWNDLMNIFKEVDGIFCKSPYTLNGWSLKTQIRFATVMVVIFAFCEHSLSWYSFLHDRYVQAKICHWEIENWIFYITSLHLSHIYKMFPVNTFSVVWAEYMNVSFTFAWNYVDLFIMVMSLSIATKFKMINERLEFFKGRVITDVFWDEIRCHYNKICELNDYIDDLIGSLICVACLGDIYSVCSQLLNVATPLPYKANKIYFWYSTLFLICRTFAMFLTTASVNDESVKPLAVFRTIPSDGWFQQIQRLCSQIQMNSAALSGRNFFFLTRSIIISIAGTIITYELVLLQFDGEKILPGMFNPCGERGNNSAGLHNTQN</sequence>
<dbReference type="PANTHER" id="PTHR21421">
    <property type="entry name" value="GUSTATORY RECEPTOR"/>
    <property type="match status" value="1"/>
</dbReference>
<dbReference type="AlphaFoldDB" id="A0A9N9WUU6"/>
<dbReference type="PANTHER" id="PTHR21421:SF34">
    <property type="entry name" value="GUSTATORY RECEPTOR FOR SUGAR TASTE 61A-RELATED"/>
    <property type="match status" value="1"/>
</dbReference>
<keyword evidence="4 9" id="KW-0812">Transmembrane</keyword>
<dbReference type="GO" id="GO:0003700">
    <property type="term" value="F:DNA-binding transcription factor activity"/>
    <property type="evidence" value="ECO:0007669"/>
    <property type="project" value="InterPro"/>
</dbReference>
<feature type="domain" description="BZIP" evidence="10">
    <location>
        <begin position="245"/>
        <end position="258"/>
    </location>
</feature>
<proteinExistence type="inferred from homology"/>
<comment type="subcellular location">
    <subcellularLocation>
        <location evidence="1">Cell membrane</location>
        <topology evidence="1">Multi-pass membrane protein</topology>
    </subcellularLocation>
</comment>
<protein>
    <recommendedName>
        <fullName evidence="10">BZIP domain-containing protein</fullName>
    </recommendedName>
</protein>
<evidence type="ECO:0000256" key="7">
    <source>
        <dbReference type="ARBA" id="ARBA00023170"/>
    </source>
</evidence>
<evidence type="ECO:0000256" key="4">
    <source>
        <dbReference type="ARBA" id="ARBA00022692"/>
    </source>
</evidence>
<reference evidence="11" key="1">
    <citation type="submission" date="2022-01" db="EMBL/GenBank/DDBJ databases">
        <authorList>
            <person name="King R."/>
        </authorList>
    </citation>
    <scope>NUCLEOTIDE SEQUENCE</scope>
</reference>
<feature type="transmembrane region" description="Helical" evidence="9">
    <location>
        <begin position="422"/>
        <end position="442"/>
    </location>
</feature>
<evidence type="ECO:0000256" key="5">
    <source>
        <dbReference type="ARBA" id="ARBA00022989"/>
    </source>
</evidence>
<feature type="transmembrane region" description="Helical" evidence="9">
    <location>
        <begin position="331"/>
        <end position="350"/>
    </location>
</feature>
<name>A0A9N9WUU6_9DIPT</name>
<dbReference type="Pfam" id="PF06151">
    <property type="entry name" value="Trehalose_recp"/>
    <property type="match status" value="1"/>
</dbReference>
<gene>
    <name evidence="11" type="ORF">CHIRRI_LOCUS9087</name>
</gene>
<keyword evidence="5 9" id="KW-1133">Transmembrane helix</keyword>
<dbReference type="EMBL" id="OU895878">
    <property type="protein sequence ID" value="CAG9806226.1"/>
    <property type="molecule type" value="Genomic_DNA"/>
</dbReference>
<keyword evidence="7" id="KW-0675">Receptor</keyword>
<dbReference type="CDD" id="cd14686">
    <property type="entry name" value="bZIP"/>
    <property type="match status" value="1"/>
</dbReference>
<organism evidence="11 12">
    <name type="scientific">Chironomus riparius</name>
    <dbReference type="NCBI Taxonomy" id="315576"/>
    <lineage>
        <taxon>Eukaryota</taxon>
        <taxon>Metazoa</taxon>
        <taxon>Ecdysozoa</taxon>
        <taxon>Arthropoda</taxon>
        <taxon>Hexapoda</taxon>
        <taxon>Insecta</taxon>
        <taxon>Pterygota</taxon>
        <taxon>Neoptera</taxon>
        <taxon>Endopterygota</taxon>
        <taxon>Diptera</taxon>
        <taxon>Nematocera</taxon>
        <taxon>Chironomoidea</taxon>
        <taxon>Chironomidae</taxon>
        <taxon>Chironominae</taxon>
        <taxon>Chironomus</taxon>
    </lineage>
</organism>
<keyword evidence="12" id="KW-1185">Reference proteome</keyword>
<keyword evidence="6 9" id="KW-0472">Membrane</keyword>
<dbReference type="InterPro" id="IPR004827">
    <property type="entry name" value="bZIP"/>
</dbReference>
<evidence type="ECO:0000256" key="8">
    <source>
        <dbReference type="SAM" id="MobiDB-lite"/>
    </source>
</evidence>
<evidence type="ECO:0000256" key="6">
    <source>
        <dbReference type="ARBA" id="ARBA00023136"/>
    </source>
</evidence>